<dbReference type="EMBL" id="DS113197">
    <property type="protein sequence ID" value="EAY20540.1"/>
    <property type="molecule type" value="Genomic_DNA"/>
</dbReference>
<protein>
    <submittedName>
        <fullName evidence="2">Uncharacterized protein</fullName>
    </submittedName>
</protein>
<dbReference type="VEuPathDB" id="TrichDB:TVAGG3_0966340"/>
<feature type="transmembrane region" description="Helical" evidence="1">
    <location>
        <begin position="61"/>
        <end position="83"/>
    </location>
</feature>
<evidence type="ECO:0000256" key="1">
    <source>
        <dbReference type="SAM" id="Phobius"/>
    </source>
</evidence>
<evidence type="ECO:0000313" key="3">
    <source>
        <dbReference type="Proteomes" id="UP000001542"/>
    </source>
</evidence>
<evidence type="ECO:0000313" key="2">
    <source>
        <dbReference type="EMBL" id="EAY20540.1"/>
    </source>
</evidence>
<accession>A2DGE4</accession>
<reference evidence="2" key="2">
    <citation type="journal article" date="2007" name="Science">
        <title>Draft genome sequence of the sexually transmitted pathogen Trichomonas vaginalis.</title>
        <authorList>
            <person name="Carlton J.M."/>
            <person name="Hirt R.P."/>
            <person name="Silva J.C."/>
            <person name="Delcher A.L."/>
            <person name="Schatz M."/>
            <person name="Zhao Q."/>
            <person name="Wortman J.R."/>
            <person name="Bidwell S.L."/>
            <person name="Alsmark U.C.M."/>
            <person name="Besteiro S."/>
            <person name="Sicheritz-Ponten T."/>
            <person name="Noel C.J."/>
            <person name="Dacks J.B."/>
            <person name="Foster P.G."/>
            <person name="Simillion C."/>
            <person name="Van de Peer Y."/>
            <person name="Miranda-Saavedra D."/>
            <person name="Barton G.J."/>
            <person name="Westrop G.D."/>
            <person name="Mueller S."/>
            <person name="Dessi D."/>
            <person name="Fiori P.L."/>
            <person name="Ren Q."/>
            <person name="Paulsen I."/>
            <person name="Zhang H."/>
            <person name="Bastida-Corcuera F.D."/>
            <person name="Simoes-Barbosa A."/>
            <person name="Brown M.T."/>
            <person name="Hayes R.D."/>
            <person name="Mukherjee M."/>
            <person name="Okumura C.Y."/>
            <person name="Schneider R."/>
            <person name="Smith A.J."/>
            <person name="Vanacova S."/>
            <person name="Villalvazo M."/>
            <person name="Haas B.J."/>
            <person name="Pertea M."/>
            <person name="Feldblyum T.V."/>
            <person name="Utterback T.R."/>
            <person name="Shu C.L."/>
            <person name="Osoegawa K."/>
            <person name="de Jong P.J."/>
            <person name="Hrdy I."/>
            <person name="Horvathova L."/>
            <person name="Zubacova Z."/>
            <person name="Dolezal P."/>
            <person name="Malik S.B."/>
            <person name="Logsdon J.M. Jr."/>
            <person name="Henze K."/>
            <person name="Gupta A."/>
            <person name="Wang C.C."/>
            <person name="Dunne R.L."/>
            <person name="Upcroft J.A."/>
            <person name="Upcroft P."/>
            <person name="White O."/>
            <person name="Salzberg S.L."/>
            <person name="Tang P."/>
            <person name="Chiu C.-H."/>
            <person name="Lee Y.-S."/>
            <person name="Embley T.M."/>
            <person name="Coombs G.H."/>
            <person name="Mottram J.C."/>
            <person name="Tachezy J."/>
            <person name="Fraser-Liggett C.M."/>
            <person name="Johnson P.J."/>
        </authorList>
    </citation>
    <scope>NUCLEOTIDE SEQUENCE [LARGE SCALE GENOMIC DNA]</scope>
    <source>
        <strain evidence="2">G3</strain>
    </source>
</reference>
<dbReference type="RefSeq" id="XP_001581526.1">
    <property type="nucleotide sequence ID" value="XM_001581476.1"/>
</dbReference>
<dbReference type="Proteomes" id="UP000001542">
    <property type="component" value="Unassembled WGS sequence"/>
</dbReference>
<proteinExistence type="predicted"/>
<keyword evidence="1" id="KW-1133">Transmembrane helix</keyword>
<name>A2DGE4_TRIV3</name>
<gene>
    <name evidence="2" type="ORF">TVAG_239130</name>
</gene>
<sequence>MDSNSATSKDALFTFYINEEIKTNTQNVEFTLSSPLKHTPSSDNHIFFDNSSKTPKKDKKIIIIGVAVAIVIIVIIIAAVILICEARKPAKQFSQENVEKYDINNGIGCEIDNPLYTSNIQEIDPFKDDFSDDQYNGNIVLKSMMP</sequence>
<dbReference type="VEuPathDB" id="TrichDB:TVAG_239130"/>
<reference evidence="2" key="1">
    <citation type="submission" date="2006-10" db="EMBL/GenBank/DDBJ databases">
        <authorList>
            <person name="Amadeo P."/>
            <person name="Zhao Q."/>
            <person name="Wortman J."/>
            <person name="Fraser-Liggett C."/>
            <person name="Carlton J."/>
        </authorList>
    </citation>
    <scope>NUCLEOTIDE SEQUENCE</scope>
    <source>
        <strain evidence="2">G3</strain>
    </source>
</reference>
<dbReference type="InParanoid" id="A2DGE4"/>
<keyword evidence="1" id="KW-0472">Membrane</keyword>
<dbReference type="AlphaFoldDB" id="A2DGE4"/>
<organism evidence="2 3">
    <name type="scientific">Trichomonas vaginalis (strain ATCC PRA-98 / G3)</name>
    <dbReference type="NCBI Taxonomy" id="412133"/>
    <lineage>
        <taxon>Eukaryota</taxon>
        <taxon>Metamonada</taxon>
        <taxon>Parabasalia</taxon>
        <taxon>Trichomonadida</taxon>
        <taxon>Trichomonadidae</taxon>
        <taxon>Trichomonas</taxon>
    </lineage>
</organism>
<keyword evidence="1" id="KW-0812">Transmembrane</keyword>
<keyword evidence="3" id="KW-1185">Reference proteome</keyword>
<dbReference type="KEGG" id="tva:5466079"/>